<dbReference type="InterPro" id="IPR036812">
    <property type="entry name" value="NAD(P)_OxRdtase_dom_sf"/>
</dbReference>
<dbReference type="SUPFAM" id="SSF51430">
    <property type="entry name" value="NAD(P)-linked oxidoreductase"/>
    <property type="match status" value="1"/>
</dbReference>
<organism evidence="3 4">
    <name type="scientific">Candidatus Segetimicrobium genomatis</name>
    <dbReference type="NCBI Taxonomy" id="2569760"/>
    <lineage>
        <taxon>Bacteria</taxon>
        <taxon>Bacillati</taxon>
        <taxon>Candidatus Sysuimicrobiota</taxon>
        <taxon>Candidatus Sysuimicrobiia</taxon>
        <taxon>Candidatus Sysuimicrobiales</taxon>
        <taxon>Candidatus Segetimicrobiaceae</taxon>
        <taxon>Candidatus Segetimicrobium</taxon>
    </lineage>
</organism>
<dbReference type="GO" id="GO:0005829">
    <property type="term" value="C:cytosol"/>
    <property type="evidence" value="ECO:0007669"/>
    <property type="project" value="UniProtKB-ARBA"/>
</dbReference>
<evidence type="ECO:0000259" key="2">
    <source>
        <dbReference type="Pfam" id="PF00248"/>
    </source>
</evidence>
<dbReference type="InterPro" id="IPR023210">
    <property type="entry name" value="NADP_OxRdtase_dom"/>
</dbReference>
<proteinExistence type="predicted"/>
<dbReference type="Pfam" id="PF00248">
    <property type="entry name" value="Aldo_ket_red"/>
    <property type="match status" value="1"/>
</dbReference>
<dbReference type="EMBL" id="VBAK01000115">
    <property type="protein sequence ID" value="TMI90071.1"/>
    <property type="molecule type" value="Genomic_DNA"/>
</dbReference>
<evidence type="ECO:0000313" key="4">
    <source>
        <dbReference type="Proteomes" id="UP000318509"/>
    </source>
</evidence>
<comment type="caution">
    <text evidence="3">The sequence shown here is derived from an EMBL/GenBank/DDBJ whole genome shotgun (WGS) entry which is preliminary data.</text>
</comment>
<evidence type="ECO:0000256" key="1">
    <source>
        <dbReference type="ARBA" id="ARBA00023002"/>
    </source>
</evidence>
<evidence type="ECO:0000313" key="3">
    <source>
        <dbReference type="EMBL" id="TMI90071.1"/>
    </source>
</evidence>
<gene>
    <name evidence="3" type="ORF">E6H00_07715</name>
</gene>
<dbReference type="PANTHER" id="PTHR43364:SF4">
    <property type="entry name" value="NAD(P)-LINKED OXIDOREDUCTASE SUPERFAMILY PROTEIN"/>
    <property type="match status" value="1"/>
</dbReference>
<dbReference type="PANTHER" id="PTHR43364">
    <property type="entry name" value="NADH-SPECIFIC METHYLGLYOXAL REDUCTASE-RELATED"/>
    <property type="match status" value="1"/>
</dbReference>
<dbReference type="GO" id="GO:0016491">
    <property type="term" value="F:oxidoreductase activity"/>
    <property type="evidence" value="ECO:0007669"/>
    <property type="project" value="UniProtKB-KW"/>
</dbReference>
<dbReference type="InterPro" id="IPR050523">
    <property type="entry name" value="AKR_Detox_Biosynth"/>
</dbReference>
<dbReference type="AlphaFoldDB" id="A0A537K2R0"/>
<feature type="domain" description="NADP-dependent oxidoreductase" evidence="2">
    <location>
        <begin position="15"/>
        <end position="309"/>
    </location>
</feature>
<keyword evidence="1" id="KW-0560">Oxidoreductase</keyword>
<reference evidence="3 4" key="1">
    <citation type="journal article" date="2019" name="Nat. Microbiol.">
        <title>Mediterranean grassland soil C-N compound turnover is dependent on rainfall and depth, and is mediated by genomically divergent microorganisms.</title>
        <authorList>
            <person name="Diamond S."/>
            <person name="Andeer P.F."/>
            <person name="Li Z."/>
            <person name="Crits-Christoph A."/>
            <person name="Burstein D."/>
            <person name="Anantharaman K."/>
            <person name="Lane K.R."/>
            <person name="Thomas B.C."/>
            <person name="Pan C."/>
            <person name="Northen T.R."/>
            <person name="Banfield J.F."/>
        </authorList>
    </citation>
    <scope>NUCLEOTIDE SEQUENCE [LARGE SCALE GENOMIC DNA]</scope>
    <source>
        <strain evidence="3">NP_3</strain>
    </source>
</reference>
<dbReference type="Proteomes" id="UP000318509">
    <property type="component" value="Unassembled WGS sequence"/>
</dbReference>
<dbReference type="FunFam" id="3.20.20.100:FF:000004">
    <property type="entry name" value="Oxidoreductase, aldo/keto reductase"/>
    <property type="match status" value="1"/>
</dbReference>
<protein>
    <submittedName>
        <fullName evidence="3">Aldo/keto reductase</fullName>
    </submittedName>
</protein>
<dbReference type="InterPro" id="IPR020471">
    <property type="entry name" value="AKR"/>
</dbReference>
<dbReference type="PRINTS" id="PR00069">
    <property type="entry name" value="ALDKETRDTASE"/>
</dbReference>
<accession>A0A537K2R0</accession>
<dbReference type="Gene3D" id="3.20.20.100">
    <property type="entry name" value="NADP-dependent oxidoreductase domain"/>
    <property type="match status" value="1"/>
</dbReference>
<sequence length="313" mass="34172">MELLPLGRTGIKVSAIGLGTNSFGGRADHDTAIAVLHRALDAGITLIDTANIYTATASETIIGEGLRGRRHQALVATKAGLKTGEGPYDAGSSRLHLMRELEGSLRRLQTDYLDLYQIHTWDPETPPEETARALDDMVRAGKVRYVGASNYAAWQLCKALWASDRRGFVRFESVQPSYSLADRAVERELVPFCLDQGIGLIAFFPLAGGILTGKYRRGQEPPKGSRAVTQPHFARRLNEQNLRLAEDVTALAGELHCTPSQLSLAWLIRQPAVASAIAGATSVAQLEENLGALEVKIPDEVFTRLDEISRQFI</sequence>
<name>A0A537K2R0_9BACT</name>